<dbReference type="GO" id="GO:0009279">
    <property type="term" value="C:cell outer membrane"/>
    <property type="evidence" value="ECO:0007669"/>
    <property type="project" value="UniProtKB-SubCell"/>
</dbReference>
<keyword evidence="4" id="KW-0998">Cell outer membrane</keyword>
<dbReference type="Gene3D" id="1.25.40.390">
    <property type="match status" value="1"/>
</dbReference>
<comment type="subcellular location">
    <subcellularLocation>
        <location evidence="1">Cell outer membrane</location>
    </subcellularLocation>
</comment>
<evidence type="ECO:0000259" key="6">
    <source>
        <dbReference type="Pfam" id="PF14322"/>
    </source>
</evidence>
<feature type="domain" description="RagB/SusD" evidence="5">
    <location>
        <begin position="318"/>
        <end position="504"/>
    </location>
</feature>
<organism evidence="7">
    <name type="scientific">bioreactor metagenome</name>
    <dbReference type="NCBI Taxonomy" id="1076179"/>
    <lineage>
        <taxon>unclassified sequences</taxon>
        <taxon>metagenomes</taxon>
        <taxon>ecological metagenomes</taxon>
    </lineage>
</organism>
<evidence type="ECO:0000256" key="3">
    <source>
        <dbReference type="ARBA" id="ARBA00023136"/>
    </source>
</evidence>
<accession>A0A644VMU1</accession>
<dbReference type="PROSITE" id="PS51257">
    <property type="entry name" value="PROKAR_LIPOPROTEIN"/>
    <property type="match status" value="1"/>
</dbReference>
<dbReference type="CDD" id="cd08977">
    <property type="entry name" value="SusD"/>
    <property type="match status" value="1"/>
</dbReference>
<name>A0A644VMU1_9ZZZZ</name>
<evidence type="ECO:0000256" key="1">
    <source>
        <dbReference type="ARBA" id="ARBA00004442"/>
    </source>
</evidence>
<sequence length="504" mass="57403">MRLMKTKILNLLCSGILFLTFVSCEDFLTRAPISDVTDEMLGIDPDANSDSVKYNSVELAEAILSSAYRSFQTEYYQLDRYIIGDAQSDNCYSGEPKAQTVQIDQFSIDANNGNVRRDWSYMYSQISGANSIIQWVPLNSDPNLTEIRKKEIVGEASFIRAVAYFNLVRLYGDVPLVLKEIPTLSNDNLEEVYPLLYPARQPADSVYAQIIKDLEYATVNCKDYSANKFVITKPLAHAVLAEVYATKGAPDNVDWTKVRFHASIVTSNVNYDLMPAFDDLWAAAADESGNKNEHCKESLFEVDCNSWATIGNWSYQMFMGTDWKKFNTPSKDIEKAFNDAGDTRRKQASILYQDVTGKWSDQVWPASAYPFIYKQRVNEKGNIILWRLASTILLQAEAENELDNLEPAKNLLKKVRNRAGLGNPVSTTKEQLRLEIEKERRLELAFEGYRWFDLVRTGRAIQVMQSCTDVQSTYAVRLTENRLIWPIPQTELDQNDLLIQNPGY</sequence>
<feature type="domain" description="SusD-like N-terminal" evidence="6">
    <location>
        <begin position="45"/>
        <end position="244"/>
    </location>
</feature>
<comment type="caution">
    <text evidence="7">The sequence shown here is derived from an EMBL/GenBank/DDBJ whole genome shotgun (WGS) entry which is preliminary data.</text>
</comment>
<evidence type="ECO:0000256" key="4">
    <source>
        <dbReference type="ARBA" id="ARBA00023237"/>
    </source>
</evidence>
<dbReference type="Pfam" id="PF14322">
    <property type="entry name" value="SusD-like_3"/>
    <property type="match status" value="1"/>
</dbReference>
<keyword evidence="3" id="KW-0472">Membrane</keyword>
<reference evidence="7" key="1">
    <citation type="submission" date="2019-08" db="EMBL/GenBank/DDBJ databases">
        <authorList>
            <person name="Kucharzyk K."/>
            <person name="Murdoch R.W."/>
            <person name="Higgins S."/>
            <person name="Loffler F."/>
        </authorList>
    </citation>
    <scope>NUCLEOTIDE SEQUENCE</scope>
</reference>
<proteinExistence type="predicted"/>
<dbReference type="SUPFAM" id="SSF48452">
    <property type="entry name" value="TPR-like"/>
    <property type="match status" value="1"/>
</dbReference>
<evidence type="ECO:0000259" key="5">
    <source>
        <dbReference type="Pfam" id="PF07980"/>
    </source>
</evidence>
<dbReference type="AlphaFoldDB" id="A0A644VMU1"/>
<evidence type="ECO:0000313" key="7">
    <source>
        <dbReference type="EMBL" id="MPL92709.1"/>
    </source>
</evidence>
<gene>
    <name evidence="7" type="ORF">SDC9_38822</name>
</gene>
<evidence type="ECO:0000256" key="2">
    <source>
        <dbReference type="ARBA" id="ARBA00022729"/>
    </source>
</evidence>
<keyword evidence="2" id="KW-0732">Signal</keyword>
<dbReference type="EMBL" id="VSSQ01000367">
    <property type="protein sequence ID" value="MPL92709.1"/>
    <property type="molecule type" value="Genomic_DNA"/>
</dbReference>
<protein>
    <submittedName>
        <fullName evidence="7">SusD-like protein</fullName>
    </submittedName>
</protein>
<dbReference type="InterPro" id="IPR011990">
    <property type="entry name" value="TPR-like_helical_dom_sf"/>
</dbReference>
<dbReference type="InterPro" id="IPR033985">
    <property type="entry name" value="SusD-like_N"/>
</dbReference>
<dbReference type="Pfam" id="PF07980">
    <property type="entry name" value="SusD_RagB"/>
    <property type="match status" value="1"/>
</dbReference>
<dbReference type="InterPro" id="IPR012944">
    <property type="entry name" value="SusD_RagB_dom"/>
</dbReference>